<dbReference type="RefSeq" id="WP_100189739.1">
    <property type="nucleotide sequence ID" value="NZ_PGGD01000001.1"/>
</dbReference>
<dbReference type="AlphaFoldDB" id="A0A2M8M9H5"/>
<dbReference type="PANTHER" id="PTHR33427:SF2">
    <property type="entry name" value="TRICHOHYALIN"/>
    <property type="match status" value="1"/>
</dbReference>
<accession>A0A2M8M9H5</accession>
<proteinExistence type="predicted"/>
<gene>
    <name evidence="1" type="ORF">CUB97_06060</name>
</gene>
<dbReference type="Proteomes" id="UP000228641">
    <property type="component" value="Unassembled WGS sequence"/>
</dbReference>
<evidence type="ECO:0008006" key="3">
    <source>
        <dbReference type="Google" id="ProtNLM"/>
    </source>
</evidence>
<comment type="caution">
    <text evidence="1">The sequence shown here is derived from an EMBL/GenBank/DDBJ whole genome shotgun (WGS) entry which is preliminary data.</text>
</comment>
<reference evidence="1 2" key="1">
    <citation type="submission" date="2017-11" db="EMBL/GenBank/DDBJ databases">
        <title>Genome sequencing of Prevotella intermedia KCOM 1779.</title>
        <authorList>
            <person name="Kook J.-K."/>
            <person name="Park S.-N."/>
            <person name="Lim Y.K."/>
        </authorList>
    </citation>
    <scope>NUCLEOTIDE SEQUENCE [LARGE SCALE GENOMIC DNA]</scope>
    <source>
        <strain evidence="1 2">KCOM 1779</strain>
    </source>
</reference>
<dbReference type="EMBL" id="PGGD01000001">
    <property type="protein sequence ID" value="PJF00840.1"/>
    <property type="molecule type" value="Genomic_DNA"/>
</dbReference>
<dbReference type="Gene3D" id="1.10.30.50">
    <property type="match status" value="1"/>
</dbReference>
<organism evidence="1 2">
    <name type="scientific">Prevotella intermedia</name>
    <dbReference type="NCBI Taxonomy" id="28131"/>
    <lineage>
        <taxon>Bacteria</taxon>
        <taxon>Pseudomonadati</taxon>
        <taxon>Bacteroidota</taxon>
        <taxon>Bacteroidia</taxon>
        <taxon>Bacteroidales</taxon>
        <taxon>Prevotellaceae</taxon>
        <taxon>Prevotella</taxon>
    </lineage>
</organism>
<dbReference type="PANTHER" id="PTHR33427">
    <property type="entry name" value="HNH ENDONUCLEASE"/>
    <property type="match status" value="1"/>
</dbReference>
<sequence>MTDEEKKEYCWNHAQVVEGYDKDTIRKDACGAWIFKAHYGMRDSAFGWEVDHVFPVVMGGDDFERNLRAMQWKNNVSKGDDYPEYMSAIQSEGNKNIEKESSYTVNETLQQVLHEYYNK</sequence>
<evidence type="ECO:0000313" key="1">
    <source>
        <dbReference type="EMBL" id="PJF00840.1"/>
    </source>
</evidence>
<evidence type="ECO:0000313" key="2">
    <source>
        <dbReference type="Proteomes" id="UP000228641"/>
    </source>
</evidence>
<protein>
    <recommendedName>
        <fullName evidence="3">HNH endonuclease</fullName>
    </recommendedName>
</protein>
<name>A0A2M8M9H5_PREIN</name>